<dbReference type="EMBL" id="JBAMIC010002149">
    <property type="protein sequence ID" value="KAK7089338.1"/>
    <property type="molecule type" value="Genomic_DNA"/>
</dbReference>
<feature type="transmembrane region" description="Helical" evidence="1">
    <location>
        <begin position="6"/>
        <end position="24"/>
    </location>
</feature>
<protein>
    <submittedName>
        <fullName evidence="2">Uncharacterized protein</fullName>
    </submittedName>
</protein>
<keyword evidence="3" id="KW-1185">Reference proteome</keyword>
<keyword evidence="1" id="KW-1133">Transmembrane helix</keyword>
<name>A0AAN9ALS6_9CAEN</name>
<evidence type="ECO:0000313" key="2">
    <source>
        <dbReference type="EMBL" id="KAK7089338.1"/>
    </source>
</evidence>
<feature type="non-terminal residue" evidence="2">
    <location>
        <position position="1"/>
    </location>
</feature>
<keyword evidence="1" id="KW-0472">Membrane</keyword>
<sequence length="125" mass="13821">IVIIVLGSILLIVIIAVFVIYRHIKLEAELAQMNWRVRWEDILFGSPEKNKKLERQGSKLSLVKRGSCTSSVSGDTLAFQLSDAGNRQLFTKTGYYKVIGGKLCLSVGLPAYPPVCLSVCLLHDT</sequence>
<evidence type="ECO:0000313" key="3">
    <source>
        <dbReference type="Proteomes" id="UP001374579"/>
    </source>
</evidence>
<organism evidence="2 3">
    <name type="scientific">Littorina saxatilis</name>
    <dbReference type="NCBI Taxonomy" id="31220"/>
    <lineage>
        <taxon>Eukaryota</taxon>
        <taxon>Metazoa</taxon>
        <taxon>Spiralia</taxon>
        <taxon>Lophotrochozoa</taxon>
        <taxon>Mollusca</taxon>
        <taxon>Gastropoda</taxon>
        <taxon>Caenogastropoda</taxon>
        <taxon>Littorinimorpha</taxon>
        <taxon>Littorinoidea</taxon>
        <taxon>Littorinidae</taxon>
        <taxon>Littorina</taxon>
    </lineage>
</organism>
<keyword evidence="1" id="KW-0812">Transmembrane</keyword>
<comment type="caution">
    <text evidence="2">The sequence shown here is derived from an EMBL/GenBank/DDBJ whole genome shotgun (WGS) entry which is preliminary data.</text>
</comment>
<gene>
    <name evidence="2" type="ORF">V1264_024436</name>
</gene>
<accession>A0AAN9ALS6</accession>
<dbReference type="Proteomes" id="UP001374579">
    <property type="component" value="Unassembled WGS sequence"/>
</dbReference>
<evidence type="ECO:0000256" key="1">
    <source>
        <dbReference type="SAM" id="Phobius"/>
    </source>
</evidence>
<dbReference type="AlphaFoldDB" id="A0AAN9ALS6"/>
<proteinExistence type="predicted"/>
<reference evidence="2 3" key="1">
    <citation type="submission" date="2024-02" db="EMBL/GenBank/DDBJ databases">
        <title>Chromosome-scale genome assembly of the rough periwinkle Littorina saxatilis.</title>
        <authorList>
            <person name="De Jode A."/>
            <person name="Faria R."/>
            <person name="Formenti G."/>
            <person name="Sims Y."/>
            <person name="Smith T.P."/>
            <person name="Tracey A."/>
            <person name="Wood J.M.D."/>
            <person name="Zagrodzka Z.B."/>
            <person name="Johannesson K."/>
            <person name="Butlin R.K."/>
            <person name="Leder E.H."/>
        </authorList>
    </citation>
    <scope>NUCLEOTIDE SEQUENCE [LARGE SCALE GENOMIC DNA]</scope>
    <source>
        <strain evidence="2">Snail1</strain>
        <tissue evidence="2">Muscle</tissue>
    </source>
</reference>